<keyword evidence="8" id="KW-1185">Reference proteome</keyword>
<dbReference type="AlphaFoldDB" id="A0A164XIQ1"/>
<evidence type="ECO:0000256" key="5">
    <source>
        <dbReference type="SAM" id="Phobius"/>
    </source>
</evidence>
<evidence type="ECO:0000313" key="8">
    <source>
        <dbReference type="Proteomes" id="UP000076722"/>
    </source>
</evidence>
<gene>
    <name evidence="7" type="ORF">SISNIDRAFT_483427</name>
</gene>
<proteinExistence type="predicted"/>
<dbReference type="GO" id="GO:0004146">
    <property type="term" value="F:dihydrofolate reductase activity"/>
    <property type="evidence" value="ECO:0007669"/>
    <property type="project" value="UniProtKB-EC"/>
</dbReference>
<keyword evidence="5" id="KW-0472">Membrane</keyword>
<feature type="transmembrane region" description="Helical" evidence="5">
    <location>
        <begin position="539"/>
        <end position="558"/>
    </location>
</feature>
<feature type="transmembrane region" description="Helical" evidence="5">
    <location>
        <begin position="508"/>
        <end position="532"/>
    </location>
</feature>
<evidence type="ECO:0000256" key="2">
    <source>
        <dbReference type="ARBA" id="ARBA00022563"/>
    </source>
</evidence>
<feature type="transmembrane region" description="Helical" evidence="5">
    <location>
        <begin position="236"/>
        <end position="255"/>
    </location>
</feature>
<reference evidence="7 8" key="1">
    <citation type="journal article" date="2016" name="Mol. Biol. Evol.">
        <title>Comparative Genomics of Early-Diverging Mushroom-Forming Fungi Provides Insights into the Origins of Lignocellulose Decay Capabilities.</title>
        <authorList>
            <person name="Nagy L.G."/>
            <person name="Riley R."/>
            <person name="Tritt A."/>
            <person name="Adam C."/>
            <person name="Daum C."/>
            <person name="Floudas D."/>
            <person name="Sun H."/>
            <person name="Yadav J.S."/>
            <person name="Pangilinan J."/>
            <person name="Larsson K.H."/>
            <person name="Matsuura K."/>
            <person name="Barry K."/>
            <person name="Labutti K."/>
            <person name="Kuo R."/>
            <person name="Ohm R.A."/>
            <person name="Bhattacharya S.S."/>
            <person name="Shirouzu T."/>
            <person name="Yoshinaga Y."/>
            <person name="Martin F.M."/>
            <person name="Grigoriev I.V."/>
            <person name="Hibbett D.S."/>
        </authorList>
    </citation>
    <scope>NUCLEOTIDE SEQUENCE [LARGE SCALE GENOMIC DNA]</scope>
    <source>
        <strain evidence="7 8">HHB9708</strain>
    </source>
</reference>
<dbReference type="Proteomes" id="UP000076722">
    <property type="component" value="Unassembled WGS sequence"/>
</dbReference>
<dbReference type="InterPro" id="IPR026505">
    <property type="entry name" value="Solute_c_fam_35_mem_F3/F4"/>
</dbReference>
<keyword evidence="3" id="KW-0521">NADP</keyword>
<dbReference type="GO" id="GO:0046654">
    <property type="term" value="P:tetrahydrofolate biosynthetic process"/>
    <property type="evidence" value="ECO:0007669"/>
    <property type="project" value="UniProtKB-UniPathway"/>
</dbReference>
<feature type="transmembrane region" description="Helical" evidence="5">
    <location>
        <begin position="299"/>
        <end position="317"/>
    </location>
</feature>
<dbReference type="EMBL" id="KV419400">
    <property type="protein sequence ID" value="KZS96022.1"/>
    <property type="molecule type" value="Genomic_DNA"/>
</dbReference>
<evidence type="ECO:0000313" key="7">
    <source>
        <dbReference type="EMBL" id="KZS96022.1"/>
    </source>
</evidence>
<keyword evidence="5" id="KW-0812">Transmembrane</keyword>
<dbReference type="SUPFAM" id="SSF53597">
    <property type="entry name" value="Dihydrofolate reductase-like"/>
    <property type="match status" value="1"/>
</dbReference>
<organism evidence="7 8">
    <name type="scientific">Sistotremastrum niveocremeum HHB9708</name>
    <dbReference type="NCBI Taxonomy" id="1314777"/>
    <lineage>
        <taxon>Eukaryota</taxon>
        <taxon>Fungi</taxon>
        <taxon>Dikarya</taxon>
        <taxon>Basidiomycota</taxon>
        <taxon>Agaricomycotina</taxon>
        <taxon>Agaricomycetes</taxon>
        <taxon>Sistotremastrales</taxon>
        <taxon>Sistotremastraceae</taxon>
        <taxon>Sertulicium</taxon>
        <taxon>Sertulicium niveocremeum</taxon>
    </lineage>
</organism>
<dbReference type="OrthoDB" id="10062838at2759"/>
<dbReference type="PANTHER" id="PTHR19346:SF4">
    <property type="entry name" value="SUGAR PHOSPHATE TRANSPORTER DOMAIN-CONTAINING PROTEIN"/>
    <property type="match status" value="1"/>
</dbReference>
<evidence type="ECO:0000256" key="3">
    <source>
        <dbReference type="ARBA" id="ARBA00022857"/>
    </source>
</evidence>
<keyword evidence="2" id="KW-0554">One-carbon metabolism</keyword>
<dbReference type="Pfam" id="PF00186">
    <property type="entry name" value="DHFR_1"/>
    <property type="match status" value="1"/>
</dbReference>
<protein>
    <recommendedName>
        <fullName evidence="1">dihydrofolate reductase</fullName>
        <ecNumber evidence="1">1.5.1.3</ecNumber>
    </recommendedName>
</protein>
<dbReference type="PROSITE" id="PS51330">
    <property type="entry name" value="DHFR_2"/>
    <property type="match status" value="1"/>
</dbReference>
<evidence type="ECO:0000256" key="4">
    <source>
        <dbReference type="ARBA" id="ARBA00023002"/>
    </source>
</evidence>
<dbReference type="Gene3D" id="3.40.430.10">
    <property type="entry name" value="Dihydrofolate Reductase, subunit A"/>
    <property type="match status" value="1"/>
</dbReference>
<feature type="transmembrane region" description="Helical" evidence="5">
    <location>
        <begin position="564"/>
        <end position="585"/>
    </location>
</feature>
<feature type="transmembrane region" description="Helical" evidence="5">
    <location>
        <begin position="471"/>
        <end position="488"/>
    </location>
</feature>
<keyword evidence="5" id="KW-1133">Transmembrane helix</keyword>
<accession>A0A164XIQ1</accession>
<feature type="domain" description="DHFR" evidence="6">
    <location>
        <begin position="3"/>
        <end position="214"/>
    </location>
</feature>
<dbReference type="InterPro" id="IPR001796">
    <property type="entry name" value="DHFR_dom"/>
</dbReference>
<name>A0A164XIQ1_9AGAM</name>
<evidence type="ECO:0000256" key="1">
    <source>
        <dbReference type="ARBA" id="ARBA00012856"/>
    </source>
</evidence>
<feature type="transmembrane region" description="Helical" evidence="5">
    <location>
        <begin position="354"/>
        <end position="372"/>
    </location>
</feature>
<dbReference type="PROSITE" id="PS00075">
    <property type="entry name" value="DHFR_1"/>
    <property type="match status" value="1"/>
</dbReference>
<dbReference type="UniPathway" id="UPA00077">
    <property type="reaction ID" value="UER00158"/>
</dbReference>
<feature type="transmembrane region" description="Helical" evidence="5">
    <location>
        <begin position="384"/>
        <end position="404"/>
    </location>
</feature>
<dbReference type="InterPro" id="IPR024072">
    <property type="entry name" value="DHFR-like_dom_sf"/>
</dbReference>
<keyword evidence="4" id="KW-0560">Oxidoreductase</keyword>
<dbReference type="CDD" id="cd00209">
    <property type="entry name" value="DHFR"/>
    <property type="match status" value="1"/>
</dbReference>
<dbReference type="PANTHER" id="PTHR19346">
    <property type="entry name" value="SUGAR PHOSPHATE TRANSPORTER DOMAIN-CONTAINING PROTEIN"/>
    <property type="match status" value="1"/>
</dbReference>
<dbReference type="EC" id="1.5.1.3" evidence="1"/>
<dbReference type="GO" id="GO:0006730">
    <property type="term" value="P:one-carbon metabolic process"/>
    <property type="evidence" value="ECO:0007669"/>
    <property type="project" value="UniProtKB-KW"/>
</dbReference>
<dbReference type="InterPro" id="IPR017925">
    <property type="entry name" value="DHFR_CS"/>
</dbReference>
<evidence type="ECO:0000259" key="6">
    <source>
        <dbReference type="PROSITE" id="PS51330"/>
    </source>
</evidence>
<sequence length="587" mass="64872">MSSLTLIVAATLSNGIGQGSKLPWRLSKDMLYFANATTSAPDGKKNVVIMGRKTWESIPPRFRPLKSRVNVIISKNAGYDLKAESTPDVVLTNSLQDAFSLVSPVTFRDTESSIHRRFIIGGASIYDDALKISHPPLVDRILLTRILSPSFDDCDVFFPEFRSDSGEWKQSRHDELQEWLGFDVPAGEQEEKGIKPRLGGVAAVAVFIAVLLAFTIQSDATTYVQSNLNFKRPYMLFYIGHSSFVLLFPLHLLYLITVTGIPARAYLFGLWTSLRFQLSPPSTFGAREAPFPWPKLTSLSFMMLVGVTGPALLWYASVPLTSISDITALWNSNAFWAYLFTVKLNRMSFERNKVFAVAIASIGALAIVYGGSASQVVENSVSRYPAPILGDFMALIASIWYGLFQVLYKKFIALPNDPEILHGQRAPLIPNDIDFSTEDEDPEHDVEEALPKEGPLFDEVYPPPFGFHSNFFISTVGLLTIIVMAIPFPFLDYMGWEEFAWPSERSVIIAIILIASMGLIFNAGFMILLGIWGPVITSVGGLLTIVLVLLSDVFILGAGDEVTFWSLTGSAMIIGGFAILAFDLMRP</sequence>
<dbReference type="PRINTS" id="PR00070">
    <property type="entry name" value="DHFR"/>
</dbReference>
<feature type="transmembrane region" description="Helical" evidence="5">
    <location>
        <begin position="198"/>
        <end position="216"/>
    </location>
</feature>
<dbReference type="STRING" id="1314777.A0A164XIQ1"/>